<dbReference type="SUPFAM" id="SSF47384">
    <property type="entry name" value="Homodimeric domain of signal transducing histidine kinase"/>
    <property type="match status" value="1"/>
</dbReference>
<feature type="domain" description="GAF" evidence="1">
    <location>
        <begin position="21"/>
        <end position="163"/>
    </location>
</feature>
<dbReference type="AlphaFoldDB" id="A0A7L5DUX7"/>
<dbReference type="InterPro" id="IPR035965">
    <property type="entry name" value="PAS-like_dom_sf"/>
</dbReference>
<dbReference type="Pfam" id="PF01590">
    <property type="entry name" value="GAF"/>
    <property type="match status" value="1"/>
</dbReference>
<dbReference type="Gene3D" id="3.30.450.40">
    <property type="match status" value="1"/>
</dbReference>
<evidence type="ECO:0000313" key="3">
    <source>
        <dbReference type="Proteomes" id="UP000503278"/>
    </source>
</evidence>
<dbReference type="PANTHER" id="PTHR43102">
    <property type="entry name" value="SLR1143 PROTEIN"/>
    <property type="match status" value="1"/>
</dbReference>
<dbReference type="InterPro" id="IPR003018">
    <property type="entry name" value="GAF"/>
</dbReference>
<gene>
    <name evidence="2" type="ORF">HH214_00810</name>
</gene>
<organism evidence="2 3">
    <name type="scientific">Mucilaginibacter robiniae</name>
    <dbReference type="NCBI Taxonomy" id="2728022"/>
    <lineage>
        <taxon>Bacteria</taxon>
        <taxon>Pseudomonadati</taxon>
        <taxon>Bacteroidota</taxon>
        <taxon>Sphingobacteriia</taxon>
        <taxon>Sphingobacteriales</taxon>
        <taxon>Sphingobacteriaceae</taxon>
        <taxon>Mucilaginibacter</taxon>
    </lineage>
</organism>
<dbReference type="Proteomes" id="UP000503278">
    <property type="component" value="Chromosome"/>
</dbReference>
<protein>
    <submittedName>
        <fullName evidence="2">GAF domain-containing protein</fullName>
    </submittedName>
</protein>
<dbReference type="EMBL" id="CP051682">
    <property type="protein sequence ID" value="QJD94511.1"/>
    <property type="molecule type" value="Genomic_DNA"/>
</dbReference>
<dbReference type="RefSeq" id="WP_169605529.1">
    <property type="nucleotide sequence ID" value="NZ_CP051682.1"/>
</dbReference>
<sequence>MPLQELKRLQAVNRFLKLETSRQEELDNIVKLAAEICQTPIALITILDESYTYVKHSTGTKVELIPREQTFCNHVLPAKQTLEVPDTLVDGRFVNLPLVTGDSKIRFYAGTPLSTHDGHNIGTLCVLDQEPRQLTDQQKLMLEILSRQIIHILEFEFSVNILKAQYVEARNSENKLRSFFESSESIHLLIGPEMEVLAHNKSFYDFVNKMYGVKIQIGMKAIDYVHHLYVYDFIKNFNLALIGTPIKHERLLDYGVAGSIWCHITYNPAYDREGNIIGISFNVSNINERKHHEQKILQQNQALRKIAYFQSHGLRKPVASILGLMNIVKMDGYGHNEESLTMMEAATMELDDMIHKIVSSTHLLDDEITINNDFTYPEMPVA</sequence>
<evidence type="ECO:0000259" key="1">
    <source>
        <dbReference type="SMART" id="SM00065"/>
    </source>
</evidence>
<dbReference type="PANTHER" id="PTHR43102:SF2">
    <property type="entry name" value="GAF DOMAIN-CONTAINING PROTEIN"/>
    <property type="match status" value="1"/>
</dbReference>
<dbReference type="SUPFAM" id="SSF55785">
    <property type="entry name" value="PYP-like sensor domain (PAS domain)"/>
    <property type="match status" value="1"/>
</dbReference>
<evidence type="ECO:0000313" key="2">
    <source>
        <dbReference type="EMBL" id="QJD94511.1"/>
    </source>
</evidence>
<dbReference type="GO" id="GO:0000155">
    <property type="term" value="F:phosphorelay sensor kinase activity"/>
    <property type="evidence" value="ECO:0007669"/>
    <property type="project" value="InterPro"/>
</dbReference>
<accession>A0A7L5DUX7</accession>
<dbReference type="KEGG" id="mrob:HH214_00810"/>
<proteinExistence type="predicted"/>
<reference evidence="2 3" key="1">
    <citation type="submission" date="2020-04" db="EMBL/GenBank/DDBJ databases">
        <title>Genome sequencing of novel species.</title>
        <authorList>
            <person name="Heo J."/>
            <person name="Kim S.-J."/>
            <person name="Kim J.-S."/>
            <person name="Hong S.-B."/>
            <person name="Kwon S.-W."/>
        </authorList>
    </citation>
    <scope>NUCLEOTIDE SEQUENCE [LARGE SCALE GENOMIC DNA]</scope>
    <source>
        <strain evidence="2 3">F39-2</strain>
    </source>
</reference>
<dbReference type="InterPro" id="IPR029016">
    <property type="entry name" value="GAF-like_dom_sf"/>
</dbReference>
<dbReference type="SUPFAM" id="SSF55781">
    <property type="entry name" value="GAF domain-like"/>
    <property type="match status" value="1"/>
</dbReference>
<keyword evidence="3" id="KW-1185">Reference proteome</keyword>
<dbReference type="Gene3D" id="3.30.450.20">
    <property type="entry name" value="PAS domain"/>
    <property type="match status" value="1"/>
</dbReference>
<name>A0A7L5DUX7_9SPHI</name>
<dbReference type="SMART" id="SM00065">
    <property type="entry name" value="GAF"/>
    <property type="match status" value="1"/>
</dbReference>
<dbReference type="InterPro" id="IPR036097">
    <property type="entry name" value="HisK_dim/P_sf"/>
</dbReference>